<dbReference type="FunFam" id="1.20.1070.10:FF:000001">
    <property type="entry name" value="Olfactory receptor"/>
    <property type="match status" value="1"/>
</dbReference>
<evidence type="ECO:0000313" key="16">
    <source>
        <dbReference type="EMBL" id="KAG8596901.1"/>
    </source>
</evidence>
<accession>A0AAV7DJM9</accession>
<evidence type="ECO:0000256" key="7">
    <source>
        <dbReference type="ARBA" id="ARBA00023040"/>
    </source>
</evidence>
<feature type="transmembrane region" description="Helical" evidence="14">
    <location>
        <begin position="61"/>
        <end position="83"/>
    </location>
</feature>
<evidence type="ECO:0000256" key="9">
    <source>
        <dbReference type="ARBA" id="ARBA00023157"/>
    </source>
</evidence>
<evidence type="ECO:0000256" key="3">
    <source>
        <dbReference type="ARBA" id="ARBA00022606"/>
    </source>
</evidence>
<dbReference type="Gene3D" id="1.20.1070.10">
    <property type="entry name" value="Rhodopsin 7-helix transmembrane proteins"/>
    <property type="match status" value="1"/>
</dbReference>
<evidence type="ECO:0000256" key="10">
    <source>
        <dbReference type="ARBA" id="ARBA00023170"/>
    </source>
</evidence>
<dbReference type="InterPro" id="IPR017452">
    <property type="entry name" value="GPCR_Rhodpsn_7TM"/>
</dbReference>
<evidence type="ECO:0000313" key="17">
    <source>
        <dbReference type="Proteomes" id="UP000824782"/>
    </source>
</evidence>
<comment type="caution">
    <text evidence="16">The sequence shown here is derived from an EMBL/GenBank/DDBJ whole genome shotgun (WGS) entry which is preliminary data.</text>
</comment>
<evidence type="ECO:0000256" key="5">
    <source>
        <dbReference type="ARBA" id="ARBA00022725"/>
    </source>
</evidence>
<gene>
    <name evidence="16" type="ORF">GDO81_002093</name>
</gene>
<dbReference type="PANTHER" id="PTHR24242:SF359">
    <property type="entry name" value="ODORANT RECEPTOR-RELATED"/>
    <property type="match status" value="1"/>
</dbReference>
<keyword evidence="3 14" id="KW-0716">Sensory transduction</keyword>
<evidence type="ECO:0000256" key="1">
    <source>
        <dbReference type="ARBA" id="ARBA00004651"/>
    </source>
</evidence>
<keyword evidence="9" id="KW-1015">Disulfide bond</keyword>
<keyword evidence="12 13" id="KW-0807">Transducer</keyword>
<evidence type="ECO:0000259" key="15">
    <source>
        <dbReference type="PROSITE" id="PS50262"/>
    </source>
</evidence>
<feature type="transmembrane region" description="Helical" evidence="14">
    <location>
        <begin position="142"/>
        <end position="161"/>
    </location>
</feature>
<dbReference type="CDD" id="cd13954">
    <property type="entry name" value="7tmA_OR"/>
    <property type="match status" value="1"/>
</dbReference>
<dbReference type="GO" id="GO:0004984">
    <property type="term" value="F:olfactory receptor activity"/>
    <property type="evidence" value="ECO:0007669"/>
    <property type="project" value="InterPro"/>
</dbReference>
<keyword evidence="7 13" id="KW-0297">G-protein coupled receptor</keyword>
<evidence type="ECO:0000256" key="6">
    <source>
        <dbReference type="ARBA" id="ARBA00022989"/>
    </source>
</evidence>
<evidence type="ECO:0000256" key="2">
    <source>
        <dbReference type="ARBA" id="ARBA00022475"/>
    </source>
</evidence>
<dbReference type="SUPFAM" id="SSF81321">
    <property type="entry name" value="Family A G protein-coupled receptor-like"/>
    <property type="match status" value="1"/>
</dbReference>
<feature type="transmembrane region" description="Helical" evidence="14">
    <location>
        <begin position="27"/>
        <end position="49"/>
    </location>
</feature>
<dbReference type="Proteomes" id="UP000824782">
    <property type="component" value="Unassembled WGS sequence"/>
</dbReference>
<evidence type="ECO:0000256" key="4">
    <source>
        <dbReference type="ARBA" id="ARBA00022692"/>
    </source>
</evidence>
<evidence type="ECO:0000256" key="14">
    <source>
        <dbReference type="RuleBase" id="RU363047"/>
    </source>
</evidence>
<keyword evidence="4 13" id="KW-0812">Transmembrane</keyword>
<evidence type="ECO:0000256" key="8">
    <source>
        <dbReference type="ARBA" id="ARBA00023136"/>
    </source>
</evidence>
<keyword evidence="8 14" id="KW-0472">Membrane</keyword>
<keyword evidence="2 14" id="KW-1003">Cell membrane</keyword>
<keyword evidence="10 13" id="KW-0675">Receptor</keyword>
<keyword evidence="6 14" id="KW-1133">Transmembrane helix</keyword>
<keyword evidence="17" id="KW-1185">Reference proteome</keyword>
<dbReference type="InterPro" id="IPR000276">
    <property type="entry name" value="GPCR_Rhodpsn"/>
</dbReference>
<sequence>MTSLCVENNTVKYIAILGFQGAQGRNIFLSIVFILLYLLIIFGNGLIITTVSLKSNLQKPMYYLLATFSGLEICYTSVFMPWIITSLSTGLQKISLLQCEIQLYFYVSFGVSELFLLAVMAFDRYQAICNPFHYMEVMSPHVCAYLALTCWVGGFVFNLPLSLMLQKLDFRGNSVINHFMCDGPAVLQLSCSDTTHMNLISFILALVTMLTSLILTMLSYIWVIHTILKLPTHTVKSKTFSTCSSHLTAAGMYYGTLIFIYARPQFNNSYDMNKVVSVFYTIIVPLLNPLIYSLRNKEFKKAVRKLTI</sequence>
<proteinExistence type="inferred from homology"/>
<dbReference type="Pfam" id="PF13853">
    <property type="entry name" value="7tm_4"/>
    <property type="match status" value="1"/>
</dbReference>
<feature type="transmembrane region" description="Helical" evidence="14">
    <location>
        <begin position="199"/>
        <end position="223"/>
    </location>
</feature>
<feature type="transmembrane region" description="Helical" evidence="14">
    <location>
        <begin position="103"/>
        <end position="122"/>
    </location>
</feature>
<dbReference type="PRINTS" id="PR00237">
    <property type="entry name" value="GPCRRHODOPSN"/>
</dbReference>
<organism evidence="16 17">
    <name type="scientific">Engystomops pustulosus</name>
    <name type="common">Tungara frog</name>
    <name type="synonym">Physalaemus pustulosus</name>
    <dbReference type="NCBI Taxonomy" id="76066"/>
    <lineage>
        <taxon>Eukaryota</taxon>
        <taxon>Metazoa</taxon>
        <taxon>Chordata</taxon>
        <taxon>Craniata</taxon>
        <taxon>Vertebrata</taxon>
        <taxon>Euteleostomi</taxon>
        <taxon>Amphibia</taxon>
        <taxon>Batrachia</taxon>
        <taxon>Anura</taxon>
        <taxon>Neobatrachia</taxon>
        <taxon>Hyloidea</taxon>
        <taxon>Leptodactylidae</taxon>
        <taxon>Leiuperinae</taxon>
        <taxon>Engystomops</taxon>
    </lineage>
</organism>
<evidence type="ECO:0000256" key="11">
    <source>
        <dbReference type="ARBA" id="ARBA00023180"/>
    </source>
</evidence>
<dbReference type="PRINTS" id="PR00245">
    <property type="entry name" value="OLFACTORYR"/>
</dbReference>
<feature type="transmembrane region" description="Helical" evidence="14">
    <location>
        <begin position="275"/>
        <end position="294"/>
    </location>
</feature>
<keyword evidence="11" id="KW-0325">Glycoprotein</keyword>
<evidence type="ECO:0000256" key="13">
    <source>
        <dbReference type="RuleBase" id="RU000688"/>
    </source>
</evidence>
<comment type="similarity">
    <text evidence="13">Belongs to the G-protein coupled receptor 1 family.</text>
</comment>
<dbReference type="GO" id="GO:0005886">
    <property type="term" value="C:plasma membrane"/>
    <property type="evidence" value="ECO:0007669"/>
    <property type="project" value="UniProtKB-SubCell"/>
</dbReference>
<feature type="domain" description="G-protein coupled receptors family 1 profile" evidence="15">
    <location>
        <begin position="43"/>
        <end position="292"/>
    </location>
</feature>
<dbReference type="GO" id="GO:0004930">
    <property type="term" value="F:G protein-coupled receptor activity"/>
    <property type="evidence" value="ECO:0007669"/>
    <property type="project" value="UniProtKB-KW"/>
</dbReference>
<dbReference type="EMBL" id="WNYA01000001">
    <property type="protein sequence ID" value="KAG8596901.1"/>
    <property type="molecule type" value="Genomic_DNA"/>
</dbReference>
<comment type="subcellular location">
    <subcellularLocation>
        <location evidence="1 14">Cell membrane</location>
        <topology evidence="1 14">Multi-pass membrane protein</topology>
    </subcellularLocation>
</comment>
<keyword evidence="5 14" id="KW-0552">Olfaction</keyword>
<reference evidence="16" key="1">
    <citation type="thesis" date="2020" institute="ProQuest LLC" country="789 East Eisenhower Parkway, Ann Arbor, MI, USA">
        <title>Comparative Genomics and Chromosome Evolution.</title>
        <authorList>
            <person name="Mudd A.B."/>
        </authorList>
    </citation>
    <scope>NUCLEOTIDE SEQUENCE</scope>
    <source>
        <strain evidence="16">237g6f4</strain>
        <tissue evidence="16">Blood</tissue>
    </source>
</reference>
<dbReference type="InterPro" id="IPR050939">
    <property type="entry name" value="Olfactory_GPCR1"/>
</dbReference>
<dbReference type="PANTHER" id="PTHR24242">
    <property type="entry name" value="G-PROTEIN COUPLED RECEPTOR"/>
    <property type="match status" value="1"/>
</dbReference>
<name>A0AAV7DJM9_ENGPU</name>
<dbReference type="PROSITE" id="PS00237">
    <property type="entry name" value="G_PROTEIN_RECEP_F1_1"/>
    <property type="match status" value="1"/>
</dbReference>
<dbReference type="InterPro" id="IPR000725">
    <property type="entry name" value="Olfact_rcpt"/>
</dbReference>
<feature type="transmembrane region" description="Helical" evidence="14">
    <location>
        <begin position="244"/>
        <end position="263"/>
    </location>
</feature>
<protein>
    <recommendedName>
        <fullName evidence="14">Olfactory receptor</fullName>
    </recommendedName>
</protein>
<dbReference type="PROSITE" id="PS50262">
    <property type="entry name" value="G_PROTEIN_RECEP_F1_2"/>
    <property type="match status" value="1"/>
</dbReference>
<dbReference type="AlphaFoldDB" id="A0AAV7DJM9"/>
<evidence type="ECO:0000256" key="12">
    <source>
        <dbReference type="ARBA" id="ARBA00023224"/>
    </source>
</evidence>